<evidence type="ECO:0000313" key="3">
    <source>
        <dbReference type="Proteomes" id="UP000005096"/>
    </source>
</evidence>
<dbReference type="Proteomes" id="UP000005096">
    <property type="component" value="Chromosome"/>
</dbReference>
<feature type="signal peptide" evidence="1">
    <location>
        <begin position="1"/>
        <end position="23"/>
    </location>
</feature>
<gene>
    <name evidence="2" type="ORF">Apau_1254</name>
</gene>
<dbReference type="EMBL" id="CM001022">
    <property type="protein sequence ID" value="EFQ23679.1"/>
    <property type="molecule type" value="Genomic_DNA"/>
</dbReference>
<name>E3CYQ1_9BACT</name>
<dbReference type="PANTHER" id="PTHR42941:SF1">
    <property type="entry name" value="SLL1037 PROTEIN"/>
    <property type="match status" value="1"/>
</dbReference>
<dbReference type="InterPro" id="IPR011852">
    <property type="entry name" value="TRAP_TAXI"/>
</dbReference>
<evidence type="ECO:0000313" key="2">
    <source>
        <dbReference type="EMBL" id="EFQ23679.1"/>
    </source>
</evidence>
<dbReference type="OrthoDB" id="9776669at2"/>
<proteinExistence type="predicted"/>
<dbReference type="CDD" id="cd13567">
    <property type="entry name" value="PBP2_TtGluBP"/>
    <property type="match status" value="1"/>
</dbReference>
<protein>
    <submittedName>
        <fullName evidence="2">TRAP transporter solute receptor, TAXI family</fullName>
    </submittedName>
</protein>
<accession>E3CYQ1</accession>
<dbReference type="SUPFAM" id="SSF53850">
    <property type="entry name" value="Periplasmic binding protein-like II"/>
    <property type="match status" value="1"/>
</dbReference>
<dbReference type="RefSeq" id="WP_006300881.1">
    <property type="nucleotide sequence ID" value="NZ_CM001022.1"/>
</dbReference>
<keyword evidence="3" id="KW-1185">Reference proteome</keyword>
<dbReference type="HOGENOM" id="CLU_033215_4_1_0"/>
<reference evidence="2 3" key="1">
    <citation type="journal article" date="2010" name="Stand. Genomic Sci.">
        <title>Non-contiguous finished genome sequence of Aminomonas paucivorans type strain (GLU-3).</title>
        <authorList>
            <person name="Pitluck S."/>
            <person name="Yasawong M."/>
            <person name="Held B."/>
            <person name="Lapidus A."/>
            <person name="Nolan M."/>
            <person name="Copeland A."/>
            <person name="Lucas S."/>
            <person name="Del Rio T.G."/>
            <person name="Tice H."/>
            <person name="Cheng J.F."/>
            <person name="Chertkov O."/>
            <person name="Goodwin L."/>
            <person name="Tapia R."/>
            <person name="Han C."/>
            <person name="Liolios K."/>
            <person name="Ivanova N."/>
            <person name="Mavromatis K."/>
            <person name="Ovchinnikova G."/>
            <person name="Pati A."/>
            <person name="Chen A."/>
            <person name="Palaniappan K."/>
            <person name="Land M."/>
            <person name="Hauser L."/>
            <person name="Chang Y.J."/>
            <person name="Jeffries C.D."/>
            <person name="Pukall R."/>
            <person name="Spring S."/>
            <person name="Rohde M."/>
            <person name="Sikorski J."/>
            <person name="Goker M."/>
            <person name="Woyke T."/>
            <person name="Bristow J."/>
            <person name="Eisen J.A."/>
            <person name="Markowitz V."/>
            <person name="Hugenholtz P."/>
            <person name="Kyrpides N.C."/>
            <person name="Klenk H.P."/>
        </authorList>
    </citation>
    <scope>NUCLEOTIDE SEQUENCE [LARGE SCALE GENOMIC DNA]</scope>
    <source>
        <strain evidence="2 3">DSM 12260</strain>
    </source>
</reference>
<dbReference type="PaxDb" id="584708-Apau_1254"/>
<dbReference type="Pfam" id="PF16868">
    <property type="entry name" value="NMT1_3"/>
    <property type="match status" value="1"/>
</dbReference>
<keyword evidence="2" id="KW-0675">Receptor</keyword>
<dbReference type="STRING" id="584708.Apau_1254"/>
<keyword evidence="1" id="KW-0732">Signal</keyword>
<sequence length="316" mass="33607">MKRISLLLISGLLVAALAGAAQAKTFLSIATGGTSGTYYPIGGAIAQAASKGAPDLQVTAETGNASVANLNLIGTHGIEIAFAQNDVTYWAYHGKVMFKAPFKNIRVIASLYPEHVHLITLKNSGVKGIMDLKGKKVSVGAPGSGVEGDVRAIFQSAGLKYADMKTDFLDFGATTQRFKDNQIDAGFVVAGYPVASIMDLSTTKEVNLVDFDDAFLAKLQKEFPYFVKSSIPANTYKGVTTETKTPAVMAILVCDDKVPADVIYKFTKGLWDNIGDVQKSHAKGKLITLKTALDGITAPLHPGAAKFYKEKGLKLP</sequence>
<dbReference type="NCBIfam" id="TIGR02122">
    <property type="entry name" value="TRAP_TAXI"/>
    <property type="match status" value="1"/>
</dbReference>
<evidence type="ECO:0000256" key="1">
    <source>
        <dbReference type="SAM" id="SignalP"/>
    </source>
</evidence>
<organism evidence="2 3">
    <name type="scientific">Aminomonas paucivorans DSM 12260</name>
    <dbReference type="NCBI Taxonomy" id="584708"/>
    <lineage>
        <taxon>Bacteria</taxon>
        <taxon>Thermotogati</taxon>
        <taxon>Synergistota</taxon>
        <taxon>Synergistia</taxon>
        <taxon>Synergistales</taxon>
        <taxon>Synergistaceae</taxon>
        <taxon>Aminomonas</taxon>
    </lineage>
</organism>
<dbReference type="Gene3D" id="3.40.190.10">
    <property type="entry name" value="Periplasmic binding protein-like II"/>
    <property type="match status" value="2"/>
</dbReference>
<dbReference type="eggNOG" id="COG2358">
    <property type="taxonomic scope" value="Bacteria"/>
</dbReference>
<dbReference type="PANTHER" id="PTHR42941">
    <property type="entry name" value="SLL1037 PROTEIN"/>
    <property type="match status" value="1"/>
</dbReference>
<dbReference type="AlphaFoldDB" id="E3CYQ1"/>
<feature type="chain" id="PRO_5003167841" evidence="1">
    <location>
        <begin position="24"/>
        <end position="316"/>
    </location>
</feature>